<dbReference type="InterPro" id="IPR013538">
    <property type="entry name" value="ASHA1/2-like_C"/>
</dbReference>
<organism evidence="4 5">
    <name type="scientific">Pseudonocardia zijingensis</name>
    <dbReference type="NCBI Taxonomy" id="153376"/>
    <lineage>
        <taxon>Bacteria</taxon>
        <taxon>Bacillati</taxon>
        <taxon>Actinomycetota</taxon>
        <taxon>Actinomycetes</taxon>
        <taxon>Pseudonocardiales</taxon>
        <taxon>Pseudonocardiaceae</taxon>
        <taxon>Pseudonocardia</taxon>
    </lineage>
</organism>
<evidence type="ECO:0000313" key="5">
    <source>
        <dbReference type="Proteomes" id="UP001499967"/>
    </source>
</evidence>
<sequence>MKLVVQELVIHAPAAEIYRMLVEPRLFVQWMATEATLEPVVGGTVRWTHANGDTCSGRYLELVPHRRVVFTYGWERAEVGIPPGSTTVEIVLVPHGPGSTRLKLVHHGLADPAADAHHHGWHHYLGRLRALAHGEPPGPDPLADRRVPSFTGRISSDRKPAT</sequence>
<dbReference type="Gene3D" id="3.30.530.20">
    <property type="match status" value="1"/>
</dbReference>
<dbReference type="RefSeq" id="WP_343939455.1">
    <property type="nucleotide sequence ID" value="NZ_BAAAHP010000029.1"/>
</dbReference>
<reference evidence="4 5" key="1">
    <citation type="journal article" date="2019" name="Int. J. Syst. Evol. Microbiol.">
        <title>The Global Catalogue of Microorganisms (GCM) 10K type strain sequencing project: providing services to taxonomists for standard genome sequencing and annotation.</title>
        <authorList>
            <consortium name="The Broad Institute Genomics Platform"/>
            <consortium name="The Broad Institute Genome Sequencing Center for Infectious Disease"/>
            <person name="Wu L."/>
            <person name="Ma J."/>
        </authorList>
    </citation>
    <scope>NUCLEOTIDE SEQUENCE [LARGE SCALE GENOMIC DNA]</scope>
    <source>
        <strain evidence="4 5">JCM 11117</strain>
    </source>
</reference>
<evidence type="ECO:0000256" key="2">
    <source>
        <dbReference type="SAM" id="MobiDB-lite"/>
    </source>
</evidence>
<name>A0ABN1PB67_9PSEU</name>
<feature type="region of interest" description="Disordered" evidence="2">
    <location>
        <begin position="135"/>
        <end position="162"/>
    </location>
</feature>
<gene>
    <name evidence="4" type="ORF">GCM10009559_10330</name>
</gene>
<proteinExistence type="inferred from homology"/>
<dbReference type="SUPFAM" id="SSF55961">
    <property type="entry name" value="Bet v1-like"/>
    <property type="match status" value="1"/>
</dbReference>
<evidence type="ECO:0000256" key="1">
    <source>
        <dbReference type="ARBA" id="ARBA00006817"/>
    </source>
</evidence>
<dbReference type="CDD" id="cd07814">
    <property type="entry name" value="SRPBCC_CalC_Aha1-like"/>
    <property type="match status" value="1"/>
</dbReference>
<evidence type="ECO:0000313" key="4">
    <source>
        <dbReference type="EMBL" id="GAA0925534.1"/>
    </source>
</evidence>
<dbReference type="InterPro" id="IPR023393">
    <property type="entry name" value="START-like_dom_sf"/>
</dbReference>
<accession>A0ABN1PB67</accession>
<protein>
    <submittedName>
        <fullName evidence="4">SRPBCC family protein</fullName>
    </submittedName>
</protein>
<keyword evidence="5" id="KW-1185">Reference proteome</keyword>
<dbReference type="Proteomes" id="UP001499967">
    <property type="component" value="Unassembled WGS sequence"/>
</dbReference>
<evidence type="ECO:0000259" key="3">
    <source>
        <dbReference type="Pfam" id="PF08327"/>
    </source>
</evidence>
<feature type="domain" description="Activator of Hsp90 ATPase homologue 1/2-like C-terminal" evidence="3">
    <location>
        <begin position="12"/>
        <end position="131"/>
    </location>
</feature>
<comment type="caution">
    <text evidence="4">The sequence shown here is derived from an EMBL/GenBank/DDBJ whole genome shotgun (WGS) entry which is preliminary data.</text>
</comment>
<dbReference type="Pfam" id="PF08327">
    <property type="entry name" value="AHSA1"/>
    <property type="match status" value="1"/>
</dbReference>
<comment type="similarity">
    <text evidence="1">Belongs to the AHA1 family.</text>
</comment>
<dbReference type="EMBL" id="BAAAHP010000029">
    <property type="protein sequence ID" value="GAA0925534.1"/>
    <property type="molecule type" value="Genomic_DNA"/>
</dbReference>